<reference evidence="3" key="1">
    <citation type="submission" date="2016-05" db="EMBL/GenBank/DDBJ databases">
        <authorList>
            <person name="Naeem Raeece"/>
        </authorList>
    </citation>
    <scope>NUCLEOTIDE SEQUENCE [LARGE SCALE GENOMIC DNA]</scope>
</reference>
<gene>
    <name evidence="2" type="ORF">POVWA1_049890</name>
</gene>
<evidence type="ECO:0000256" key="1">
    <source>
        <dbReference type="SAM" id="MobiDB-lite"/>
    </source>
</evidence>
<accession>A0A1A8ZKM3</accession>
<dbReference type="EMBL" id="FLRD01000134">
    <property type="protein sequence ID" value="SBT44437.1"/>
    <property type="molecule type" value="Genomic_DNA"/>
</dbReference>
<keyword evidence="3" id="KW-1185">Reference proteome</keyword>
<proteinExistence type="predicted"/>
<evidence type="ECO:0000313" key="3">
    <source>
        <dbReference type="Proteomes" id="UP000078555"/>
    </source>
</evidence>
<organism evidence="2 3">
    <name type="scientific">Plasmodium ovale wallikeri</name>
    <dbReference type="NCBI Taxonomy" id="864142"/>
    <lineage>
        <taxon>Eukaryota</taxon>
        <taxon>Sar</taxon>
        <taxon>Alveolata</taxon>
        <taxon>Apicomplexa</taxon>
        <taxon>Aconoidasida</taxon>
        <taxon>Haemosporida</taxon>
        <taxon>Plasmodiidae</taxon>
        <taxon>Plasmodium</taxon>
        <taxon>Plasmodium (Plasmodium)</taxon>
    </lineage>
</organism>
<feature type="region of interest" description="Disordered" evidence="1">
    <location>
        <begin position="169"/>
        <end position="188"/>
    </location>
</feature>
<feature type="compositionally biased region" description="Basic residues" evidence="1">
    <location>
        <begin position="169"/>
        <end position="179"/>
    </location>
</feature>
<protein>
    <submittedName>
        <fullName evidence="2">Uncharacterized protein</fullName>
    </submittedName>
</protein>
<evidence type="ECO:0000313" key="2">
    <source>
        <dbReference type="EMBL" id="SBT44437.1"/>
    </source>
</evidence>
<dbReference type="Proteomes" id="UP000078555">
    <property type="component" value="Unassembled WGS sequence"/>
</dbReference>
<dbReference type="AlphaFoldDB" id="A0A1A8ZKM3"/>
<name>A0A1A8ZKM3_PLAOA</name>
<sequence length="188" mass="21384">MNLTTGNSLFGKCSTLWGISPRRPKISRHSLPKRRFPILLLCHFCYCYNCASSVLPQCCLSAAIEVLLSVGFHSNRDLSTRPFLRCVPLIVRNKLSVGCLAKGCTKEAMRLTLLHTFQGKQWVNLCAFEGLEGRGRHARGCLTQKSFAKAEGKEKMEKMEKMKKWKKANFEKKKKKKEKRGCPFILSL</sequence>